<reference evidence="3 4" key="1">
    <citation type="submission" date="2018-10" db="EMBL/GenBank/DDBJ databases">
        <authorList>
            <person name="Li J."/>
        </authorList>
    </citation>
    <scope>NUCLEOTIDE SEQUENCE [LARGE SCALE GENOMIC DNA]</scope>
    <source>
        <strain evidence="3 4">IF 016277</strain>
    </source>
</reference>
<proteinExistence type="predicted"/>
<comment type="caution">
    <text evidence="3">The sequence shown here is derived from an EMBL/GenBank/DDBJ whole genome shotgun (WGS) entry which is preliminary data.</text>
</comment>
<dbReference type="EMBL" id="RCUX01000005">
    <property type="protein sequence ID" value="RLP76059.1"/>
    <property type="molecule type" value="Genomic_DNA"/>
</dbReference>
<evidence type="ECO:0000313" key="3">
    <source>
        <dbReference type="EMBL" id="RLP76059.1"/>
    </source>
</evidence>
<feature type="transmembrane region" description="Helical" evidence="2">
    <location>
        <begin position="36"/>
        <end position="56"/>
    </location>
</feature>
<feature type="transmembrane region" description="Helical" evidence="2">
    <location>
        <begin position="94"/>
        <end position="111"/>
    </location>
</feature>
<keyword evidence="2" id="KW-1133">Transmembrane helix</keyword>
<protein>
    <submittedName>
        <fullName evidence="3">Uncharacterized protein</fullName>
    </submittedName>
</protein>
<evidence type="ECO:0000313" key="4">
    <source>
        <dbReference type="Proteomes" id="UP000272503"/>
    </source>
</evidence>
<gene>
    <name evidence="3" type="ORF">D9V32_07840</name>
</gene>
<keyword evidence="2" id="KW-0812">Transmembrane</keyword>
<feature type="region of interest" description="Disordered" evidence="1">
    <location>
        <begin position="118"/>
        <end position="137"/>
    </location>
</feature>
<dbReference type="RefSeq" id="WP_121648345.1">
    <property type="nucleotide sequence ID" value="NZ_RCUX01000005.1"/>
</dbReference>
<evidence type="ECO:0000256" key="1">
    <source>
        <dbReference type="SAM" id="MobiDB-lite"/>
    </source>
</evidence>
<sequence>MPGPILAFSAFSEFSAQRFFANPFNQDYARLSDMPLWLLILTIGIGAILGVGGLWLHHWLSVRNPVWLGAIIPAIVVIFAITPGKPENATWGDSLGRLVLVVPLLIMWWGGERKRRIRRGEDPDGETPDTQNLPDPI</sequence>
<organism evidence="3 4">
    <name type="scientific">Mycetocola tolaasinivorans</name>
    <dbReference type="NCBI Taxonomy" id="76635"/>
    <lineage>
        <taxon>Bacteria</taxon>
        <taxon>Bacillati</taxon>
        <taxon>Actinomycetota</taxon>
        <taxon>Actinomycetes</taxon>
        <taxon>Micrococcales</taxon>
        <taxon>Microbacteriaceae</taxon>
        <taxon>Mycetocola</taxon>
    </lineage>
</organism>
<keyword evidence="4" id="KW-1185">Reference proteome</keyword>
<accession>A0A3L7A6W7</accession>
<name>A0A3L7A6W7_9MICO</name>
<dbReference type="Proteomes" id="UP000272503">
    <property type="component" value="Unassembled WGS sequence"/>
</dbReference>
<keyword evidence="2" id="KW-0472">Membrane</keyword>
<dbReference type="AlphaFoldDB" id="A0A3L7A6W7"/>
<evidence type="ECO:0000256" key="2">
    <source>
        <dbReference type="SAM" id="Phobius"/>
    </source>
</evidence>
<feature type="compositionally biased region" description="Polar residues" evidence="1">
    <location>
        <begin position="128"/>
        <end position="137"/>
    </location>
</feature>
<feature type="transmembrane region" description="Helical" evidence="2">
    <location>
        <begin position="65"/>
        <end position="82"/>
    </location>
</feature>